<name>A0ABV1VBH9_9ACTN</name>
<accession>A0ABV1VBH9</accession>
<comment type="caution">
    <text evidence="3">The sequence shown here is derived from an EMBL/GenBank/DDBJ whole genome shotgun (WGS) entry which is preliminary data.</text>
</comment>
<proteinExistence type="predicted"/>
<feature type="region of interest" description="Disordered" evidence="2">
    <location>
        <begin position="419"/>
        <end position="438"/>
    </location>
</feature>
<feature type="compositionally biased region" description="Acidic residues" evidence="2">
    <location>
        <begin position="419"/>
        <end position="431"/>
    </location>
</feature>
<feature type="coiled-coil region" evidence="1">
    <location>
        <begin position="190"/>
        <end position="264"/>
    </location>
</feature>
<dbReference type="EMBL" id="JBEPCV010000005">
    <property type="protein sequence ID" value="MER6903855.1"/>
    <property type="molecule type" value="Genomic_DNA"/>
</dbReference>
<feature type="compositionally biased region" description="Basic and acidic residues" evidence="2">
    <location>
        <begin position="1"/>
        <end position="14"/>
    </location>
</feature>
<evidence type="ECO:0000256" key="2">
    <source>
        <dbReference type="SAM" id="MobiDB-lite"/>
    </source>
</evidence>
<protein>
    <submittedName>
        <fullName evidence="3">Uncharacterized protein</fullName>
    </submittedName>
</protein>
<keyword evidence="4" id="KW-1185">Reference proteome</keyword>
<feature type="region of interest" description="Disordered" evidence="2">
    <location>
        <begin position="1"/>
        <end position="20"/>
    </location>
</feature>
<reference evidence="3 4" key="1">
    <citation type="submission" date="2024-06" db="EMBL/GenBank/DDBJ databases">
        <title>The Natural Products Discovery Center: Release of the First 8490 Sequenced Strains for Exploring Actinobacteria Biosynthetic Diversity.</title>
        <authorList>
            <person name="Kalkreuter E."/>
            <person name="Kautsar S.A."/>
            <person name="Yang D."/>
            <person name="Bader C.D."/>
            <person name="Teijaro C.N."/>
            <person name="Fluegel L."/>
            <person name="Davis C.M."/>
            <person name="Simpson J.R."/>
            <person name="Lauterbach L."/>
            <person name="Steele A.D."/>
            <person name="Gui C."/>
            <person name="Meng S."/>
            <person name="Li G."/>
            <person name="Viehrig K."/>
            <person name="Ye F."/>
            <person name="Su P."/>
            <person name="Kiefer A.F."/>
            <person name="Nichols A."/>
            <person name="Cepeda A.J."/>
            <person name="Yan W."/>
            <person name="Fan B."/>
            <person name="Jiang Y."/>
            <person name="Adhikari A."/>
            <person name="Zheng C.-J."/>
            <person name="Schuster L."/>
            <person name="Cowan T.M."/>
            <person name="Smanski M.J."/>
            <person name="Chevrette M.G."/>
            <person name="De Carvalho L.P.S."/>
            <person name="Shen B."/>
        </authorList>
    </citation>
    <scope>NUCLEOTIDE SEQUENCE [LARGE SCALE GENOMIC DNA]</scope>
    <source>
        <strain evidence="3 4">NPDC000632</strain>
    </source>
</reference>
<evidence type="ECO:0000313" key="3">
    <source>
        <dbReference type="EMBL" id="MER6903855.1"/>
    </source>
</evidence>
<dbReference type="RefSeq" id="WP_350715519.1">
    <property type="nucleotide sequence ID" value="NZ_JBEPCO010000002.1"/>
</dbReference>
<dbReference type="Proteomes" id="UP001490330">
    <property type="component" value="Unassembled WGS sequence"/>
</dbReference>
<keyword evidence="1" id="KW-0175">Coiled coil</keyword>
<evidence type="ECO:0000313" key="4">
    <source>
        <dbReference type="Proteomes" id="UP001490330"/>
    </source>
</evidence>
<evidence type="ECO:0000256" key="1">
    <source>
        <dbReference type="SAM" id="Coils"/>
    </source>
</evidence>
<gene>
    <name evidence="3" type="ORF">ABT322_08715</name>
</gene>
<sequence length="438" mass="47616">MTPQEHEDGMRQERTLSAAEKADGFAAVMKRLKSRSPQERAQLEREAEEVVLGHEAYALGQEHLDRGDYETARRWLRVAVDRQIPGAAETLEEIALRQAFDGFTDVATVVGDHAATGSVPCETISSPHGPRAKAGQHGLGGLVWPSFVERFYPDQTVAAVRAQARREADAILADARQQADRAAAACAEMVLDVEEKRKQATELLAGARQEAESVRSQVVEIVEETRRSSAEVLAKAQRQALLILDDAREEAAKIRDRARRQDGAPNRAGNGSLVRRYRTALTQCAIESMDDLFTSFFDSTGGPAGGLPVTTRPDQGALERLRHVPFSLSGASVVLITEGVADSSIWLGVHAPQERGEQDGTGPRSQSGTWQVLKVAAGSWDARFDAFDSAYRACSGSAEAVRQDWLRLFAIGVVKTEGEDTDGDAELDVQEVENSASR</sequence>
<organism evidence="3 4">
    <name type="scientific">Streptomyces flaveolus</name>
    <dbReference type="NCBI Taxonomy" id="67297"/>
    <lineage>
        <taxon>Bacteria</taxon>
        <taxon>Bacillati</taxon>
        <taxon>Actinomycetota</taxon>
        <taxon>Actinomycetes</taxon>
        <taxon>Kitasatosporales</taxon>
        <taxon>Streptomycetaceae</taxon>
        <taxon>Streptomyces</taxon>
    </lineage>
</organism>